<feature type="coiled-coil region" evidence="8">
    <location>
        <begin position="300"/>
        <end position="334"/>
    </location>
</feature>
<keyword evidence="10" id="KW-1185">Reference proteome</keyword>
<accession>A0A7S7SKU1</accession>
<keyword evidence="8" id="KW-0175">Coiled coil</keyword>
<dbReference type="GO" id="GO:0009279">
    <property type="term" value="C:cell outer membrane"/>
    <property type="evidence" value="ECO:0007669"/>
    <property type="project" value="UniProtKB-SubCell"/>
</dbReference>
<dbReference type="Gene3D" id="1.20.1600.10">
    <property type="entry name" value="Outer membrane efflux proteins (OEP)"/>
    <property type="match status" value="1"/>
</dbReference>
<dbReference type="PANTHER" id="PTHR30026">
    <property type="entry name" value="OUTER MEMBRANE PROTEIN TOLC"/>
    <property type="match status" value="1"/>
</dbReference>
<evidence type="ECO:0000256" key="3">
    <source>
        <dbReference type="ARBA" id="ARBA00022448"/>
    </source>
</evidence>
<evidence type="ECO:0000313" key="10">
    <source>
        <dbReference type="Proteomes" id="UP000593892"/>
    </source>
</evidence>
<evidence type="ECO:0000256" key="4">
    <source>
        <dbReference type="ARBA" id="ARBA00022452"/>
    </source>
</evidence>
<keyword evidence="4" id="KW-1134">Transmembrane beta strand</keyword>
<evidence type="ECO:0000256" key="7">
    <source>
        <dbReference type="ARBA" id="ARBA00023237"/>
    </source>
</evidence>
<comment type="subcellular location">
    <subcellularLocation>
        <location evidence="1">Cell outer membrane</location>
    </subcellularLocation>
</comment>
<keyword evidence="3" id="KW-0813">Transport</keyword>
<comment type="similarity">
    <text evidence="2">Belongs to the outer membrane factor (OMF) (TC 1.B.17) family.</text>
</comment>
<name>A0A7S7SKU1_PALFE</name>
<evidence type="ECO:0000256" key="2">
    <source>
        <dbReference type="ARBA" id="ARBA00007613"/>
    </source>
</evidence>
<evidence type="ECO:0000256" key="6">
    <source>
        <dbReference type="ARBA" id="ARBA00023136"/>
    </source>
</evidence>
<dbReference type="Pfam" id="PF02321">
    <property type="entry name" value="OEP"/>
    <property type="match status" value="2"/>
</dbReference>
<dbReference type="PANTHER" id="PTHR30026:SF20">
    <property type="entry name" value="OUTER MEMBRANE PROTEIN TOLC"/>
    <property type="match status" value="1"/>
</dbReference>
<keyword evidence="7" id="KW-0998">Cell outer membrane</keyword>
<organism evidence="9 10">
    <name type="scientific">Paludibaculum fermentans</name>
    <dbReference type="NCBI Taxonomy" id="1473598"/>
    <lineage>
        <taxon>Bacteria</taxon>
        <taxon>Pseudomonadati</taxon>
        <taxon>Acidobacteriota</taxon>
        <taxon>Terriglobia</taxon>
        <taxon>Bryobacterales</taxon>
        <taxon>Bryobacteraceae</taxon>
        <taxon>Paludibaculum</taxon>
    </lineage>
</organism>
<dbReference type="KEGG" id="pfer:IRI77_06125"/>
<dbReference type="GO" id="GO:0015288">
    <property type="term" value="F:porin activity"/>
    <property type="evidence" value="ECO:0007669"/>
    <property type="project" value="TreeGrafter"/>
</dbReference>
<dbReference type="RefSeq" id="WP_194451189.1">
    <property type="nucleotide sequence ID" value="NZ_CP063849.1"/>
</dbReference>
<keyword evidence="6" id="KW-0472">Membrane</keyword>
<evidence type="ECO:0000256" key="8">
    <source>
        <dbReference type="SAM" id="Coils"/>
    </source>
</evidence>
<dbReference type="InterPro" id="IPR003423">
    <property type="entry name" value="OMP_efflux"/>
</dbReference>
<evidence type="ECO:0000256" key="1">
    <source>
        <dbReference type="ARBA" id="ARBA00004442"/>
    </source>
</evidence>
<reference evidence="9 10" key="1">
    <citation type="submission" date="2020-10" db="EMBL/GenBank/DDBJ databases">
        <title>Complete genome sequence of Paludibaculum fermentans P105T, a facultatively anaerobic acidobacterium capable of dissimilatory Fe(III) reduction.</title>
        <authorList>
            <person name="Dedysh S.N."/>
            <person name="Beletsky A.V."/>
            <person name="Kulichevskaya I.S."/>
            <person name="Mardanov A.V."/>
            <person name="Ravin N.V."/>
        </authorList>
    </citation>
    <scope>NUCLEOTIDE SEQUENCE [LARGE SCALE GENOMIC DNA]</scope>
    <source>
        <strain evidence="9 10">P105</strain>
    </source>
</reference>
<gene>
    <name evidence="9" type="ORF">IRI77_06125</name>
</gene>
<sequence length="419" mass="45719">MKRYLWALLLTAPVWAERLTLEQALATAEKASPEVQEARLRALEGEAQALAQKAALLPQLGVNLGLSYQTTNLQGIGVIAPGFPSRVGPYRVFDARPRLTQQVLDLSLLAQYRAAKARAGQAKFEAETTAERTRLAVIQIYLQTLASDSRARAAESRVETAQAVLRQVGDAEKAGTSSKLDVARATQRIESEQATLILARRDRDSLLTTLKKTIGVAQSTDMEVVEFTPNAAEPGAGVRPESLALEAKRKVLDEEKRQAEKQRYPKIGAFGDYGVLGQDPSNSLSTYTVGVTVAVPVWTSGRIENEIKAARLRLQQLDQQKRALDLAIDQESAQARLERDAARLALESASKATAAARESLELARLRYGAGLTTNLDVITAQGNLAQTEEEEIRTRYEGLLASANLARARGDVMSFVRTR</sequence>
<proteinExistence type="inferred from homology"/>
<dbReference type="SUPFAM" id="SSF56954">
    <property type="entry name" value="Outer membrane efflux proteins (OEP)"/>
    <property type="match status" value="1"/>
</dbReference>
<dbReference type="InterPro" id="IPR051906">
    <property type="entry name" value="TolC-like"/>
</dbReference>
<evidence type="ECO:0000313" key="9">
    <source>
        <dbReference type="EMBL" id="QOY89527.1"/>
    </source>
</evidence>
<protein>
    <submittedName>
        <fullName evidence="9">TolC family protein</fullName>
    </submittedName>
</protein>
<dbReference type="GO" id="GO:0015562">
    <property type="term" value="F:efflux transmembrane transporter activity"/>
    <property type="evidence" value="ECO:0007669"/>
    <property type="project" value="InterPro"/>
</dbReference>
<evidence type="ECO:0000256" key="5">
    <source>
        <dbReference type="ARBA" id="ARBA00022692"/>
    </source>
</evidence>
<keyword evidence="5" id="KW-0812">Transmembrane</keyword>
<dbReference type="EMBL" id="CP063849">
    <property type="protein sequence ID" value="QOY89527.1"/>
    <property type="molecule type" value="Genomic_DNA"/>
</dbReference>
<dbReference type="Proteomes" id="UP000593892">
    <property type="component" value="Chromosome"/>
</dbReference>
<dbReference type="AlphaFoldDB" id="A0A7S7SKU1"/>
<dbReference type="GO" id="GO:1990281">
    <property type="term" value="C:efflux pump complex"/>
    <property type="evidence" value="ECO:0007669"/>
    <property type="project" value="TreeGrafter"/>
</dbReference>